<gene>
    <name evidence="2" type="ORF">ENY07_09670</name>
</gene>
<accession>A0A8J4M6U8</accession>
<feature type="region of interest" description="Disordered" evidence="1">
    <location>
        <begin position="219"/>
        <end position="250"/>
    </location>
</feature>
<comment type="caution">
    <text evidence="2">The sequence shown here is derived from an EMBL/GenBank/DDBJ whole genome shotgun (WGS) entry which is preliminary data.</text>
</comment>
<reference evidence="2" key="1">
    <citation type="journal article" date="2020" name="mSystems">
        <title>Genome- and Community-Level Interaction Insights into Carbon Utilization and Element Cycling Functions of Hydrothermarchaeota in Hydrothermal Sediment.</title>
        <authorList>
            <person name="Zhou Z."/>
            <person name="Liu Y."/>
            <person name="Xu W."/>
            <person name="Pan J."/>
            <person name="Luo Z.H."/>
            <person name="Li M."/>
        </authorList>
    </citation>
    <scope>NUCLEOTIDE SEQUENCE</scope>
    <source>
        <strain evidence="2">SpSt-997</strain>
    </source>
</reference>
<sequence>MFAAMRPLALNGIEDIVSRPDLADRGLFLALAAIPETARKADKAVKSALEAARPGILGALLDAVSRGLARLPETQLERLPRMADFALWAVACGDGELWPEGAFRAAFDRNRANAIDEVIEGDLVASAILKLMGGTMEWTGTAGALRQQLGELAGETATKARGWPANDRALAGKLRRIAPFLRSPGVGIELTSSRDKAGRYICLRRSLRVGNFASFASPTSSQRKNGGFLPVSGVPGDDANDDAKRAGDANDDAKLLPDRICVIDNTLKTFADDANDANDAKFPTRRELGKTYTRRGVL</sequence>
<dbReference type="EMBL" id="DTQM01000187">
    <property type="protein sequence ID" value="HGC43468.1"/>
    <property type="molecule type" value="Genomic_DNA"/>
</dbReference>
<dbReference type="AlphaFoldDB" id="A0A8J4M6U8"/>
<protein>
    <submittedName>
        <fullName evidence="2">Uncharacterized protein</fullName>
    </submittedName>
</protein>
<feature type="compositionally biased region" description="Basic and acidic residues" evidence="1">
    <location>
        <begin position="241"/>
        <end position="250"/>
    </location>
</feature>
<proteinExistence type="predicted"/>
<evidence type="ECO:0000256" key="1">
    <source>
        <dbReference type="SAM" id="MobiDB-lite"/>
    </source>
</evidence>
<evidence type="ECO:0000313" key="2">
    <source>
        <dbReference type="EMBL" id="HGC43468.1"/>
    </source>
</evidence>
<organism evidence="2">
    <name type="scientific">Acidicaldus sp</name>
    <dbReference type="NCBI Taxonomy" id="1872105"/>
    <lineage>
        <taxon>Bacteria</taxon>
        <taxon>Pseudomonadati</taxon>
        <taxon>Pseudomonadota</taxon>
        <taxon>Alphaproteobacteria</taxon>
        <taxon>Acetobacterales</taxon>
        <taxon>Acetobacteraceae</taxon>
        <taxon>Acidicaldus</taxon>
    </lineage>
</organism>
<name>A0A8J4M6U8_9PROT</name>